<evidence type="ECO:0000313" key="4">
    <source>
        <dbReference type="Proteomes" id="UP001176961"/>
    </source>
</evidence>
<feature type="domain" description="SCP" evidence="2">
    <location>
        <begin position="27"/>
        <end position="164"/>
    </location>
</feature>
<dbReference type="Pfam" id="PF00188">
    <property type="entry name" value="CAP"/>
    <property type="match status" value="2"/>
</dbReference>
<feature type="domain" description="SCP" evidence="2">
    <location>
        <begin position="166"/>
        <end position="273"/>
    </location>
</feature>
<protein>
    <recommendedName>
        <fullName evidence="2">SCP domain-containing protein</fullName>
    </recommendedName>
</protein>
<accession>A0AA36M7G5</accession>
<dbReference type="InterPro" id="IPR035940">
    <property type="entry name" value="CAP_sf"/>
</dbReference>
<dbReference type="PANTHER" id="PTHR10334">
    <property type="entry name" value="CYSTEINE-RICH SECRETORY PROTEIN-RELATED"/>
    <property type="match status" value="1"/>
</dbReference>
<dbReference type="EMBL" id="CATQJL010000223">
    <property type="protein sequence ID" value="CAJ0599602.1"/>
    <property type="molecule type" value="Genomic_DNA"/>
</dbReference>
<reference evidence="3" key="1">
    <citation type="submission" date="2023-07" db="EMBL/GenBank/DDBJ databases">
        <authorList>
            <consortium name="CYATHOMIX"/>
        </authorList>
    </citation>
    <scope>NUCLEOTIDE SEQUENCE</scope>
    <source>
        <strain evidence="3">N/A</strain>
    </source>
</reference>
<dbReference type="Gene3D" id="3.40.33.10">
    <property type="entry name" value="CAP"/>
    <property type="match status" value="2"/>
</dbReference>
<evidence type="ECO:0000256" key="1">
    <source>
        <dbReference type="SAM" id="SignalP"/>
    </source>
</evidence>
<proteinExistence type="predicted"/>
<evidence type="ECO:0000259" key="2">
    <source>
        <dbReference type="SMART" id="SM00198"/>
    </source>
</evidence>
<dbReference type="AlphaFoldDB" id="A0AA36M7G5"/>
<keyword evidence="4" id="KW-1185">Reference proteome</keyword>
<dbReference type="InterPro" id="IPR014044">
    <property type="entry name" value="CAP_dom"/>
</dbReference>
<organism evidence="3 4">
    <name type="scientific">Cylicocyclus nassatus</name>
    <name type="common">Nematode worm</name>
    <dbReference type="NCBI Taxonomy" id="53992"/>
    <lineage>
        <taxon>Eukaryota</taxon>
        <taxon>Metazoa</taxon>
        <taxon>Ecdysozoa</taxon>
        <taxon>Nematoda</taxon>
        <taxon>Chromadorea</taxon>
        <taxon>Rhabditida</taxon>
        <taxon>Rhabditina</taxon>
        <taxon>Rhabditomorpha</taxon>
        <taxon>Strongyloidea</taxon>
        <taxon>Strongylidae</taxon>
        <taxon>Cylicocyclus</taxon>
    </lineage>
</organism>
<name>A0AA36M7G5_CYLNA</name>
<dbReference type="SUPFAM" id="SSF55797">
    <property type="entry name" value="PR-1-like"/>
    <property type="match status" value="2"/>
</dbReference>
<dbReference type="SMART" id="SM00198">
    <property type="entry name" value="SCP"/>
    <property type="match status" value="2"/>
</dbReference>
<gene>
    <name evidence="3" type="ORF">CYNAS_LOCUS11585</name>
</gene>
<keyword evidence="1" id="KW-0732">Signal</keyword>
<dbReference type="InterPro" id="IPR001283">
    <property type="entry name" value="CRISP-related"/>
</dbReference>
<comment type="caution">
    <text evidence="3">The sequence shown here is derived from an EMBL/GenBank/DDBJ whole genome shotgun (WGS) entry which is preliminary data.</text>
</comment>
<evidence type="ECO:0000313" key="3">
    <source>
        <dbReference type="EMBL" id="CAJ0599602.1"/>
    </source>
</evidence>
<sequence>MRSVLLVCLIATAYAGICPANGGMNDQIRQKFLDVHNELRSLVANGKAKDGYGGYAPKAAAMNKLKYDCDVEKYAVKHAAKCVFQHSNTEDLGENIYMRGSAYDPVKAAEDASRSWFGELAQRGVGKDLTFSMKLFNNKVGHYTQVCLIATAYAGICPANGGMNDQIRQKFLDVHNELRSLVANGKAKDGYGGYAPKAAAMNKLKYDCDVEKYAVKHAAKCVFQHSNTEDLGENIYMRGSAKAGLISPSLDFLHAEHSFAATVLFGVSFEVHH</sequence>
<feature type="chain" id="PRO_5041345431" description="SCP domain-containing protein" evidence="1">
    <location>
        <begin position="16"/>
        <end position="273"/>
    </location>
</feature>
<dbReference type="Proteomes" id="UP001176961">
    <property type="component" value="Unassembled WGS sequence"/>
</dbReference>
<dbReference type="CDD" id="cd05380">
    <property type="entry name" value="CAP_euk"/>
    <property type="match status" value="2"/>
</dbReference>
<feature type="signal peptide" evidence="1">
    <location>
        <begin position="1"/>
        <end position="15"/>
    </location>
</feature>